<dbReference type="GO" id="GO:0009279">
    <property type="term" value="C:cell outer membrane"/>
    <property type="evidence" value="ECO:0007669"/>
    <property type="project" value="UniProtKB-SubCell"/>
</dbReference>
<keyword evidence="1" id="KW-0813">Transport</keyword>
<evidence type="ECO:0000256" key="1">
    <source>
        <dbReference type="PROSITE-ProRule" id="PRU01360"/>
    </source>
</evidence>
<dbReference type="Pfam" id="PF07715">
    <property type="entry name" value="Plug"/>
    <property type="match status" value="1"/>
</dbReference>
<dbReference type="InterPro" id="IPR008969">
    <property type="entry name" value="CarboxyPept-like_regulatory"/>
</dbReference>
<dbReference type="Pfam" id="PF13715">
    <property type="entry name" value="CarbopepD_reg_2"/>
    <property type="match status" value="1"/>
</dbReference>
<gene>
    <name evidence="3" type="ORF">F3D71_24015</name>
</gene>
<dbReference type="InterPro" id="IPR037066">
    <property type="entry name" value="Plug_dom_sf"/>
</dbReference>
<dbReference type="Gene3D" id="2.170.130.10">
    <property type="entry name" value="TonB-dependent receptor, plug domain"/>
    <property type="match status" value="1"/>
</dbReference>
<accession>A0A5M5C0W8</accession>
<feature type="domain" description="TonB-dependent receptor plug" evidence="2">
    <location>
        <begin position="107"/>
        <end position="211"/>
    </location>
</feature>
<name>A0A5M5C0W8_BACOV</name>
<organism evidence="3 4">
    <name type="scientific">Bacteroides ovatus</name>
    <dbReference type="NCBI Taxonomy" id="28116"/>
    <lineage>
        <taxon>Bacteria</taxon>
        <taxon>Pseudomonadati</taxon>
        <taxon>Bacteroidota</taxon>
        <taxon>Bacteroidia</taxon>
        <taxon>Bacteroidales</taxon>
        <taxon>Bacteroidaceae</taxon>
        <taxon>Bacteroides</taxon>
    </lineage>
</organism>
<dbReference type="EMBL" id="VWLE01000508">
    <property type="protein sequence ID" value="KAA3939788.1"/>
    <property type="molecule type" value="Genomic_DNA"/>
</dbReference>
<proteinExistence type="inferred from homology"/>
<keyword evidence="1" id="KW-0812">Transmembrane</keyword>
<dbReference type="SUPFAM" id="SSF56935">
    <property type="entry name" value="Porins"/>
    <property type="match status" value="1"/>
</dbReference>
<keyword evidence="1" id="KW-0472">Membrane</keyword>
<evidence type="ECO:0000313" key="4">
    <source>
        <dbReference type="Proteomes" id="UP000323717"/>
    </source>
</evidence>
<keyword evidence="1" id="KW-0998">Cell outer membrane</keyword>
<comment type="similarity">
    <text evidence="1">Belongs to the TonB-dependent receptor family.</text>
</comment>
<keyword evidence="3" id="KW-0675">Receptor</keyword>
<evidence type="ECO:0000313" key="3">
    <source>
        <dbReference type="EMBL" id="KAA3939788.1"/>
    </source>
</evidence>
<dbReference type="PROSITE" id="PS52016">
    <property type="entry name" value="TONB_DEPENDENT_REC_3"/>
    <property type="match status" value="1"/>
</dbReference>
<dbReference type="AlphaFoldDB" id="A0A5M5C0W8"/>
<dbReference type="Gene3D" id="2.60.40.1120">
    <property type="entry name" value="Carboxypeptidase-like, regulatory domain"/>
    <property type="match status" value="1"/>
</dbReference>
<dbReference type="InterPro" id="IPR039426">
    <property type="entry name" value="TonB-dep_rcpt-like"/>
</dbReference>
<evidence type="ECO:0000259" key="2">
    <source>
        <dbReference type="Pfam" id="PF07715"/>
    </source>
</evidence>
<protein>
    <submittedName>
        <fullName evidence="3">TonB-dependent receptor plug domain-containing protein</fullName>
    </submittedName>
</protein>
<comment type="caution">
    <text evidence="3">The sequence shown here is derived from an EMBL/GenBank/DDBJ whole genome shotgun (WGS) entry which is preliminary data.</text>
</comment>
<dbReference type="SUPFAM" id="SSF49464">
    <property type="entry name" value="Carboxypeptidase regulatory domain-like"/>
    <property type="match status" value="1"/>
</dbReference>
<reference evidence="3 4" key="1">
    <citation type="journal article" date="2019" name="Nat. Med.">
        <title>A library of human gut bacterial isolates paired with longitudinal multiomics data enables mechanistic microbiome research.</title>
        <authorList>
            <person name="Poyet M."/>
            <person name="Groussin M."/>
            <person name="Gibbons S.M."/>
            <person name="Avila-Pacheco J."/>
            <person name="Jiang X."/>
            <person name="Kearney S.M."/>
            <person name="Perrotta A.R."/>
            <person name="Berdy B."/>
            <person name="Zhao S."/>
            <person name="Lieberman T.D."/>
            <person name="Swanson P.K."/>
            <person name="Smith M."/>
            <person name="Roesemann S."/>
            <person name="Alexander J.E."/>
            <person name="Rich S.A."/>
            <person name="Livny J."/>
            <person name="Vlamakis H."/>
            <person name="Clish C."/>
            <person name="Bullock K."/>
            <person name="Deik A."/>
            <person name="Scott J."/>
            <person name="Pierce K.A."/>
            <person name="Xavier R.J."/>
            <person name="Alm E.J."/>
        </authorList>
    </citation>
    <scope>NUCLEOTIDE SEQUENCE [LARGE SCALE GENOMIC DNA]</scope>
    <source>
        <strain evidence="3 4">BIOML-A163</strain>
    </source>
</reference>
<dbReference type="InterPro" id="IPR012910">
    <property type="entry name" value="Plug_dom"/>
</dbReference>
<keyword evidence="1" id="KW-1134">Transmembrane beta strand</keyword>
<feature type="non-terminal residue" evidence="3">
    <location>
        <position position="270"/>
    </location>
</feature>
<dbReference type="Proteomes" id="UP000323717">
    <property type="component" value="Unassembled WGS sequence"/>
</dbReference>
<comment type="subcellular location">
    <subcellularLocation>
        <location evidence="1">Cell outer membrane</location>
        <topology evidence="1">Multi-pass membrane protein</topology>
    </subcellularLocation>
</comment>
<sequence>MGLFLLFAGNIYAQVRGTVKDSTGEAIPGANVFWMNTGQGVTTKEDGSFSITKPSKSHMLIVSFIGFQNDTIHVSSKNQQLDIVLRDGVELNEVNIVTRKLGTMKLRSSVMNEDMISSAELSRAACCNLGESFVTNPSVDVSYSDAATGAKQIKLLGLSGTYVQMLTENIPNYRGAAAPYGLGYVPGPWMQSIQVSKGTSSVKNGYEAITGQINVEFKKPQLPEADWVSANLFASTTNRYEANADATLKLSKRWSTSLLAHYENETKAHD</sequence>